<dbReference type="Gene3D" id="3.40.30.10">
    <property type="entry name" value="Glutaredoxin"/>
    <property type="match status" value="1"/>
</dbReference>
<accession>A0A081BX95</accession>
<dbReference type="InterPro" id="IPR036249">
    <property type="entry name" value="Thioredoxin-like_sf"/>
</dbReference>
<evidence type="ECO:0000256" key="3">
    <source>
        <dbReference type="ARBA" id="ARBA00022485"/>
    </source>
</evidence>
<dbReference type="HOGENOM" id="CLU_014881_3_1_0"/>
<dbReference type="GO" id="GO:0046872">
    <property type="term" value="F:metal ion binding"/>
    <property type="evidence" value="ECO:0007669"/>
    <property type="project" value="UniProtKB-KW"/>
</dbReference>
<evidence type="ECO:0000256" key="7">
    <source>
        <dbReference type="ARBA" id="ARBA00023014"/>
    </source>
</evidence>
<evidence type="ECO:0000256" key="1">
    <source>
        <dbReference type="ARBA" id="ARBA00007523"/>
    </source>
</evidence>
<proteinExistence type="inferred from homology"/>
<dbReference type="Pfam" id="PF10531">
    <property type="entry name" value="SLBB"/>
    <property type="match status" value="1"/>
</dbReference>
<evidence type="ECO:0000313" key="10">
    <source>
        <dbReference type="EMBL" id="GAK56950.1"/>
    </source>
</evidence>
<keyword evidence="6" id="KW-0408">Iron</keyword>
<dbReference type="FunFam" id="1.10.10.1590:FF:000001">
    <property type="entry name" value="NADH-quinone oxidoreductase subunit E"/>
    <property type="match status" value="1"/>
</dbReference>
<dbReference type="Gene3D" id="1.10.10.1590">
    <property type="entry name" value="NADH-quinone oxidoreductase subunit E"/>
    <property type="match status" value="1"/>
</dbReference>
<dbReference type="Pfam" id="PF01257">
    <property type="entry name" value="2Fe-2S_thioredx"/>
    <property type="match status" value="1"/>
</dbReference>
<dbReference type="CDD" id="cd03064">
    <property type="entry name" value="TRX_Fd_NuoE"/>
    <property type="match status" value="1"/>
</dbReference>
<organism evidence="10">
    <name type="scientific">Vecturithrix granuli</name>
    <dbReference type="NCBI Taxonomy" id="1499967"/>
    <lineage>
        <taxon>Bacteria</taxon>
        <taxon>Candidatus Moduliflexota</taxon>
        <taxon>Candidatus Vecturitrichia</taxon>
        <taxon>Candidatus Vecturitrichales</taxon>
        <taxon>Candidatus Vecturitrichaceae</taxon>
        <taxon>Candidatus Vecturithrix</taxon>
    </lineage>
</organism>
<evidence type="ECO:0000256" key="6">
    <source>
        <dbReference type="ARBA" id="ARBA00023004"/>
    </source>
</evidence>
<dbReference type="PANTHER" id="PTHR43578:SF3">
    <property type="entry name" value="NADH-QUINONE OXIDOREDUCTASE SUBUNIT F"/>
    <property type="match status" value="1"/>
</dbReference>
<dbReference type="InterPro" id="IPR042128">
    <property type="entry name" value="NuoE_dom"/>
</dbReference>
<dbReference type="GO" id="GO:0051539">
    <property type="term" value="F:4 iron, 4 sulfur cluster binding"/>
    <property type="evidence" value="ECO:0007669"/>
    <property type="project" value="UniProtKB-KW"/>
</dbReference>
<comment type="similarity">
    <text evidence="1">Belongs to the complex I 51 kDa subunit family.</text>
</comment>
<dbReference type="GO" id="GO:0008137">
    <property type="term" value="F:NADH dehydrogenase (ubiquinone) activity"/>
    <property type="evidence" value="ECO:0007669"/>
    <property type="project" value="InterPro"/>
</dbReference>
<feature type="domain" description="NADH-ubiquinone oxidoreductase 51kDa subunit iron-sulphur binding" evidence="9">
    <location>
        <begin position="484"/>
        <end position="529"/>
    </location>
</feature>
<dbReference type="Proteomes" id="UP000030661">
    <property type="component" value="Unassembled WGS sequence"/>
</dbReference>
<dbReference type="EMBL" id="DF820465">
    <property type="protein sequence ID" value="GAK56950.1"/>
    <property type="molecule type" value="Genomic_DNA"/>
</dbReference>
<dbReference type="InterPro" id="IPR019554">
    <property type="entry name" value="Soluble_ligand-bd"/>
</dbReference>
<dbReference type="SUPFAM" id="SSF52833">
    <property type="entry name" value="Thioredoxin-like"/>
    <property type="match status" value="1"/>
</dbReference>
<dbReference type="eggNOG" id="COG1894">
    <property type="taxonomic scope" value="Bacteria"/>
</dbReference>
<name>A0A081BX95_VECG1</name>
<dbReference type="InterPro" id="IPR011538">
    <property type="entry name" value="Nuo51_FMN-bd"/>
</dbReference>
<dbReference type="InterPro" id="IPR041921">
    <property type="entry name" value="NuoE_N"/>
</dbReference>
<protein>
    <submittedName>
        <fullName evidence="10">NADH-quinone oxidoreductase chain F</fullName>
    </submittedName>
</protein>
<dbReference type="GO" id="GO:0051537">
    <property type="term" value="F:2 iron, 2 sulfur cluster binding"/>
    <property type="evidence" value="ECO:0007669"/>
    <property type="project" value="UniProtKB-KW"/>
</dbReference>
<dbReference type="GO" id="GO:0010181">
    <property type="term" value="F:FMN binding"/>
    <property type="evidence" value="ECO:0007669"/>
    <property type="project" value="InterPro"/>
</dbReference>
<keyword evidence="5" id="KW-0479">Metal-binding</keyword>
<dbReference type="Gene3D" id="3.40.50.11540">
    <property type="entry name" value="NADH-ubiquinone oxidoreductase 51kDa subunit"/>
    <property type="match status" value="1"/>
</dbReference>
<dbReference type="Gene3D" id="1.20.1440.230">
    <property type="entry name" value="NADH-ubiquinone oxidoreductase 51kDa subunit, iron-sulphur binding domain"/>
    <property type="match status" value="1"/>
</dbReference>
<dbReference type="InterPro" id="IPR037225">
    <property type="entry name" value="Nuo51_FMN-bd_sf"/>
</dbReference>
<evidence type="ECO:0000256" key="8">
    <source>
        <dbReference type="ARBA" id="ARBA00034078"/>
    </source>
</evidence>
<dbReference type="SMART" id="SM00928">
    <property type="entry name" value="NADH_4Fe-4S"/>
    <property type="match status" value="1"/>
</dbReference>
<evidence type="ECO:0000259" key="9">
    <source>
        <dbReference type="SMART" id="SM00928"/>
    </source>
</evidence>
<dbReference type="GO" id="GO:0016491">
    <property type="term" value="F:oxidoreductase activity"/>
    <property type="evidence" value="ECO:0007669"/>
    <property type="project" value="InterPro"/>
</dbReference>
<dbReference type="FunFam" id="3.40.50.11540:FF:000001">
    <property type="entry name" value="NADH dehydrogenase [ubiquinone] flavoprotein 1, mitochondrial"/>
    <property type="match status" value="1"/>
</dbReference>
<reference evidence="10" key="1">
    <citation type="journal article" date="2015" name="PeerJ">
        <title>First genomic representation of candidate bacterial phylum KSB3 points to enhanced environmental sensing as a trigger of wastewater bulking.</title>
        <authorList>
            <person name="Sekiguchi Y."/>
            <person name="Ohashi A."/>
            <person name="Parks D.H."/>
            <person name="Yamauchi T."/>
            <person name="Tyson G.W."/>
            <person name="Hugenholtz P."/>
        </authorList>
    </citation>
    <scope>NUCLEOTIDE SEQUENCE [LARGE SCALE GENOMIC DNA]</scope>
</reference>
<sequence length="573" mass="62284">MTKEIERKILELSQHYPERASAIMPALDLAQRANENYLPPAEVKQVANLLKITESQAYGVATYYTLYHTKPVGKYHLQVDTNIPGFLAGANEILAHLEERLDVNAGETTKDGMFTLTAVEDLGSCGTCPVVQVNDIYYENMTIAKVDALIDALTQGVMPEPDRTMNFYSECQILLKNRGKPNAREIAVYKDGGGYRGLAKALAMEPKQIVTEVKESLLRGRGGAGFPTGVKWGFLPKNDPRPIYLICNADEGEPGTFKDRQIMEYDPHLLIEGIAIAAHAIGAKKAFIYIRGEFRWIADILEHAIQQAKADDQLQHVDIVVHRGAGSYVCGDETALMESLEGKRGNPRVKPPFPANIGLYGCPTIINNVETLACIPSIVEQGAAAFKQIGTLGNSGPKLYGVSGHVKKPGMYEFPLGTLLTTILDAAGGVEGTLKGVIVGGLSVPILKADEINDLKMDYDGCLKAGTMLGSGGIMVMNATVSIPQLALRTIQFYAHESCGQCTPCREGSQTIAALLQKLLKGRGAVQDIDLILDLCRRIIGLTLCPTGDAFSMPIRAMITKFRDEFEALVKTR</sequence>
<evidence type="ECO:0000256" key="5">
    <source>
        <dbReference type="ARBA" id="ARBA00022723"/>
    </source>
</evidence>
<dbReference type="SUPFAM" id="SSF142019">
    <property type="entry name" value="Nqo1 FMN-binding domain-like"/>
    <property type="match status" value="1"/>
</dbReference>
<keyword evidence="11" id="KW-1185">Reference proteome</keyword>
<dbReference type="Gene3D" id="6.10.250.1450">
    <property type="match status" value="1"/>
</dbReference>
<dbReference type="InterPro" id="IPR001949">
    <property type="entry name" value="NADH-UbQ_OxRdtase_51kDa_CS"/>
</dbReference>
<evidence type="ECO:0000256" key="4">
    <source>
        <dbReference type="ARBA" id="ARBA00022714"/>
    </source>
</evidence>
<dbReference type="PANTHER" id="PTHR43578">
    <property type="entry name" value="NADH-QUINONE OXIDOREDUCTASE SUBUNIT F"/>
    <property type="match status" value="1"/>
</dbReference>
<keyword evidence="7" id="KW-0411">Iron-sulfur</keyword>
<evidence type="ECO:0000313" key="11">
    <source>
        <dbReference type="Proteomes" id="UP000030661"/>
    </source>
</evidence>
<keyword evidence="3" id="KW-0004">4Fe-4S</keyword>
<evidence type="ECO:0000256" key="2">
    <source>
        <dbReference type="ARBA" id="ARBA00010643"/>
    </source>
</evidence>
<dbReference type="Gene3D" id="3.10.20.600">
    <property type="match status" value="1"/>
</dbReference>
<dbReference type="InterPro" id="IPR037207">
    <property type="entry name" value="Nuop51_4Fe4S-bd_sf"/>
</dbReference>
<dbReference type="STRING" id="1499967.U27_03914"/>
<keyword evidence="4" id="KW-0001">2Fe-2S</keyword>
<dbReference type="InterPro" id="IPR002023">
    <property type="entry name" value="NuoE-like"/>
</dbReference>
<dbReference type="NCBIfam" id="TIGR01958">
    <property type="entry name" value="nuoE_fam"/>
    <property type="match status" value="1"/>
</dbReference>
<dbReference type="SUPFAM" id="SSF140490">
    <property type="entry name" value="Nqo1C-terminal domain-like"/>
    <property type="match status" value="1"/>
</dbReference>
<dbReference type="PROSITE" id="PS00645">
    <property type="entry name" value="COMPLEX1_51K_2"/>
    <property type="match status" value="1"/>
</dbReference>
<dbReference type="FunFam" id="1.20.1440.230:FF:000001">
    <property type="entry name" value="Mitochondrial NADH dehydrogenase flavoprotein 1"/>
    <property type="match status" value="1"/>
</dbReference>
<comment type="cofactor">
    <cofactor evidence="8">
        <name>[2Fe-2S] cluster</name>
        <dbReference type="ChEBI" id="CHEBI:190135"/>
    </cofactor>
</comment>
<dbReference type="Pfam" id="PF01512">
    <property type="entry name" value="Complex1_51K"/>
    <property type="match status" value="1"/>
</dbReference>
<dbReference type="InterPro" id="IPR019575">
    <property type="entry name" value="Nuop51_4Fe4S-bd"/>
</dbReference>
<dbReference type="AlphaFoldDB" id="A0A081BX95"/>
<dbReference type="Pfam" id="PF10589">
    <property type="entry name" value="NADH_4Fe-4S"/>
    <property type="match status" value="1"/>
</dbReference>
<dbReference type="SUPFAM" id="SSF142984">
    <property type="entry name" value="Nqo1 middle domain-like"/>
    <property type="match status" value="1"/>
</dbReference>
<comment type="similarity">
    <text evidence="2">Belongs to the complex I 24 kDa subunit family.</text>
</comment>
<dbReference type="NCBIfam" id="NF010120">
    <property type="entry name" value="PRK13596.1"/>
    <property type="match status" value="1"/>
</dbReference>
<gene>
    <name evidence="10" type="ORF">U27_03914</name>
</gene>